<proteinExistence type="predicted"/>
<gene>
    <name evidence="2" type="ORF">ABHN84_20465</name>
</gene>
<protein>
    <submittedName>
        <fullName evidence="2">Mobilome CxxCx(11)CxxC protein</fullName>
    </submittedName>
</protein>
<dbReference type="EMBL" id="JBDPZN010000020">
    <property type="protein sequence ID" value="MEO3684641.1"/>
    <property type="molecule type" value="Genomic_DNA"/>
</dbReference>
<feature type="transmembrane region" description="Helical" evidence="1">
    <location>
        <begin position="66"/>
        <end position="90"/>
    </location>
</feature>
<keyword evidence="1" id="KW-1133">Transmembrane helix</keyword>
<evidence type="ECO:0000256" key="1">
    <source>
        <dbReference type="SAM" id="Phobius"/>
    </source>
</evidence>
<evidence type="ECO:0000313" key="3">
    <source>
        <dbReference type="Proteomes" id="UP001477278"/>
    </source>
</evidence>
<keyword evidence="3" id="KW-1185">Reference proteome</keyword>
<keyword evidence="1" id="KW-0812">Transmembrane</keyword>
<dbReference type="RefSeq" id="WP_347691027.1">
    <property type="nucleotide sequence ID" value="NZ_JBDPZN010000020.1"/>
</dbReference>
<feature type="transmembrane region" description="Helical" evidence="1">
    <location>
        <begin position="40"/>
        <end position="60"/>
    </location>
</feature>
<evidence type="ECO:0000313" key="2">
    <source>
        <dbReference type="EMBL" id="MEO3684641.1"/>
    </source>
</evidence>
<dbReference type="NCBIfam" id="TIGR04402">
    <property type="entry name" value="mob_CxxC_CxxC"/>
    <property type="match status" value="1"/>
</dbReference>
<keyword evidence="1" id="KW-0472">Membrane</keyword>
<organism evidence="2 3">
    <name type="scientific">Shewanella vesiculosa</name>
    <dbReference type="NCBI Taxonomy" id="518738"/>
    <lineage>
        <taxon>Bacteria</taxon>
        <taxon>Pseudomonadati</taxon>
        <taxon>Pseudomonadota</taxon>
        <taxon>Gammaproteobacteria</taxon>
        <taxon>Alteromonadales</taxon>
        <taxon>Shewanellaceae</taxon>
        <taxon>Shewanella</taxon>
    </lineage>
</organism>
<name>A0ABV0FYQ5_9GAMM</name>
<reference evidence="2 3" key="1">
    <citation type="submission" date="2024-05" db="EMBL/GenBank/DDBJ databases">
        <title>Genome sequencing of Marine Estuary Bacteria, Shewanella vesiculosa and S. baltica, and Pseudomonas syringae.</title>
        <authorList>
            <person name="Gurung A."/>
            <person name="Maclea K.S."/>
        </authorList>
    </citation>
    <scope>NUCLEOTIDE SEQUENCE [LARGE SCALE GENOMIC DNA]</scope>
    <source>
        <strain evidence="2 3">1A</strain>
    </source>
</reference>
<accession>A0ABV0FYQ5</accession>
<dbReference type="Proteomes" id="UP001477278">
    <property type="component" value="Unassembled WGS sequence"/>
</dbReference>
<sequence>MTDSIDKKDVLAEIKHLEFLSYGTAQIFEKRANSLKVLRAWLTFLGIVLPITVGGVYLSFSKSAELMEWTVTLAGIIGIFQLILSTWALVSGWDSKYESAIKSMQGNTTIYNRCKRFSNTPPNDDVELVKGYNQILNDAEMQELIDLAQHVSQKEKQYAYVSALGFYGGSCHACEQSPNKLNKATVCPSCGQKKVKLS</sequence>
<dbReference type="InterPro" id="IPR030914">
    <property type="entry name" value="Mob_CxxC_CxxC"/>
</dbReference>
<comment type="caution">
    <text evidence="2">The sequence shown here is derived from an EMBL/GenBank/DDBJ whole genome shotgun (WGS) entry which is preliminary data.</text>
</comment>